<feature type="signal peptide" evidence="6">
    <location>
        <begin position="1"/>
        <end position="33"/>
    </location>
</feature>
<keyword evidence="3" id="KW-0378">Hydrolase</keyword>
<dbReference type="InterPro" id="IPR022409">
    <property type="entry name" value="PKD/Chitinase_dom"/>
</dbReference>
<keyword evidence="1 6" id="KW-0732">Signal</keyword>
<dbReference type="InterPro" id="IPR036116">
    <property type="entry name" value="FN3_sf"/>
</dbReference>
<dbReference type="GO" id="GO:0000272">
    <property type="term" value="P:polysaccharide catabolic process"/>
    <property type="evidence" value="ECO:0007669"/>
    <property type="project" value="UniProtKB-KW"/>
</dbReference>
<dbReference type="PANTHER" id="PTHR46182:SF2">
    <property type="entry name" value="FI19480P1"/>
    <property type="match status" value="1"/>
</dbReference>
<evidence type="ECO:0000256" key="6">
    <source>
        <dbReference type="SAM" id="SignalP"/>
    </source>
</evidence>
<dbReference type="InterPro" id="IPR013783">
    <property type="entry name" value="Ig-like_fold"/>
</dbReference>
<dbReference type="InterPro" id="IPR000601">
    <property type="entry name" value="PKD_dom"/>
</dbReference>
<feature type="domain" description="PKD" evidence="7">
    <location>
        <begin position="931"/>
        <end position="1013"/>
    </location>
</feature>
<dbReference type="Gene3D" id="2.60.40.10">
    <property type="entry name" value="Immunoglobulins"/>
    <property type="match status" value="4"/>
</dbReference>
<dbReference type="Pfam" id="PF18911">
    <property type="entry name" value="PKD_4"/>
    <property type="match status" value="4"/>
</dbReference>
<keyword evidence="4" id="KW-0624">Polysaccharide degradation</keyword>
<evidence type="ECO:0000313" key="9">
    <source>
        <dbReference type="EMBL" id="SBS71213.1"/>
    </source>
</evidence>
<keyword evidence="3" id="KW-0326">Glycosidase</keyword>
<dbReference type="Pfam" id="PF13385">
    <property type="entry name" value="Laminin_G_3"/>
    <property type="match status" value="1"/>
</dbReference>
<evidence type="ECO:0000256" key="5">
    <source>
        <dbReference type="SAM" id="MobiDB-lite"/>
    </source>
</evidence>
<dbReference type="GO" id="GO:0031410">
    <property type="term" value="C:cytoplasmic vesicle"/>
    <property type="evidence" value="ECO:0007669"/>
    <property type="project" value="TreeGrafter"/>
</dbReference>
<protein>
    <submittedName>
        <fullName evidence="9">Putative PDK repeat-containing protein</fullName>
    </submittedName>
</protein>
<dbReference type="Gene3D" id="2.60.120.200">
    <property type="match status" value="1"/>
</dbReference>
<dbReference type="EMBL" id="FLQR01000002">
    <property type="protein sequence ID" value="SBS71213.1"/>
    <property type="molecule type" value="Genomic_DNA"/>
</dbReference>
<dbReference type="GO" id="GO:0016798">
    <property type="term" value="F:hydrolase activity, acting on glycosyl bonds"/>
    <property type="evidence" value="ECO:0007669"/>
    <property type="project" value="UniProtKB-KW"/>
</dbReference>
<proteinExistence type="predicted"/>
<evidence type="ECO:0000256" key="2">
    <source>
        <dbReference type="ARBA" id="ARBA00023157"/>
    </source>
</evidence>
<keyword evidence="4" id="KW-0119">Carbohydrate metabolism</keyword>
<dbReference type="SUPFAM" id="SSF75011">
    <property type="entry name" value="3-carboxy-cis,cis-mucoante lactonizing enzyme"/>
    <property type="match status" value="1"/>
</dbReference>
<sequence length="1612" mass="166921">MQSTNFARKALASLATGAVIVALALIAPTSAAAAAEDTEEAVTATAATETVSADALPTVQIGDGSSARNSDGQGGVVYATEIVGNTVYAGGSFATARPAGSPAGTNEVTRSNFLAFNLTTGNLLPLTANFNGTVRDIAATPDGSKLVVVGNFTQVNGITRNRVAVFDLPSGNLTAFTTPPNINGPVMAVAVTNSIAYIGGYFSAVNNEESVRLGAVRLTTGAIVANFRAWWRDPADATNKKQATIYDQQIQTMAVNPEGTRLVVGGNFTRALYTSAGVNAYSNNPGYGLALFDTATASTTVPLAANAEVRNGNTDGGIMNLKTDGENVYGSGWVYGQTGNVEGSFSFRWADTGINWVEDCHGDTYDIAPVGDVVYSASHKHYCGNSGGFPQENPWTFYHSTAWTKEATGVNKADIYGYPHHAGVAAPGLLNWYPQSVPGFKTGATQAAWSVAGNSQYVVYGGEFLAINGTAQEGLVRYAVRSIAPNKQGPRLTIVQERAAVAAGVSVYDWWAPKISTFIGGSLRVSFPTIFDRDDLDLSYRLYLDSENTAGLVEEWQLSNRFWEGKTLRTLIDGLDPDSTHRVRVVATDPNGNTFKSSWSEATVSNATVSPYLQSVFTDDVLHLWRLGEASGNSVDVAGDSAMTLSGRMNRNQVGALTADADRSIQFNDSFLSSQNNGSGGSSNSESGRNEFSIETWFKTTTTSGGKLVGFGNARTGSSSSYDRHLFMNNAGQLIFGVYPNTVREITTPTSFRDGQWHHAVATLGSEGMQLYVDGVLRATRSDTTNGQGYSGYWRIANDNLGGWSGGSSTQFEGSLDEVAIYGEALPAERVSAHYTAGKTGALPNTPPVATFGVPDVDERTVTVSSQSTDDDGTIASTMWNFGDGSAEVSGANASHTYASPGMYTITLTVTDDDGATDSTTRDVTVTNNAAPTAVIATPTINGLAVNVSGSATDSDGTIASYSWDFGDGSAAKPGATASHTYTDGGDYTITLTVTDNKGATGTDTRQVTVTAPANVPPTASIANPTISGLDVDVVGSGVDSDGTIASYSWNFGDGSAAVLGAAAAHTYPEGGVFTITLTVTDNAGATGAATRQVSVIEPTTGALASDSFDRTTSNGWGSADLGGAWTVRGGTTLFSVGSGAGKISQPTSRALTTYADLNSVSATAARVDAVFSLDKIVEGQYVGVIGRRVGSDFYAVRIKSEAGGTVRLFLLQTNGAIGSSFVVPGLTLTAGDKYVLSVEVTGTGPTSVKGKIWKQGTTEPDWQRTGTNTFAGLQSAGAVSLLAYTPNTPTPAVVSFDSVKAVDPAALPPVDPENQQPTAAIAVPTVNGLSVDLSGSGSDTDGTITSYAWNFGDGTSGNQPSVTKTYATGGTYTVTLTVTDNDGATGTATRSVTVSDPVEPGAGVLAEDEFERTASNSWGTATVGGAWTLRGGTNRFSVSGGAGKITLPAGQAVTAYADLNEISSTSTRVEAVFSLDRIVEGQYVGVIGRKVGADFYAARIKVEAGGAVRLFLLQTSGAVGSSLLLPGLTLTAGDKYVLSVEVTGSGPTSVKGKIWKQSEVEPDWQRSGTNTFAGLQSAGAASVFSFGPNLATGVGVASFDSIRVTDPSVAP</sequence>
<dbReference type="CDD" id="cd00146">
    <property type="entry name" value="PKD"/>
    <property type="match status" value="4"/>
</dbReference>
<dbReference type="SUPFAM" id="SSF49265">
    <property type="entry name" value="Fibronectin type III"/>
    <property type="match status" value="1"/>
</dbReference>
<evidence type="ECO:0000259" key="8">
    <source>
        <dbReference type="PROSITE" id="PS50853"/>
    </source>
</evidence>
<dbReference type="InterPro" id="IPR003961">
    <property type="entry name" value="FN3_dom"/>
</dbReference>
<evidence type="ECO:0000256" key="4">
    <source>
        <dbReference type="ARBA" id="ARBA00023326"/>
    </source>
</evidence>
<evidence type="ECO:0000256" key="1">
    <source>
        <dbReference type="ARBA" id="ARBA00022729"/>
    </source>
</evidence>
<dbReference type="PROSITE" id="PS50853">
    <property type="entry name" value="FN3"/>
    <property type="match status" value="1"/>
</dbReference>
<dbReference type="InterPro" id="IPR006558">
    <property type="entry name" value="LamG-like"/>
</dbReference>
<reference evidence="9" key="1">
    <citation type="submission" date="2016-03" db="EMBL/GenBank/DDBJ databases">
        <authorList>
            <person name="Ploux O."/>
        </authorList>
    </citation>
    <scope>NUCLEOTIDE SEQUENCE</scope>
    <source>
        <strain evidence="9">UC1</strain>
    </source>
</reference>
<feature type="domain" description="PKD" evidence="7">
    <location>
        <begin position="1317"/>
        <end position="1395"/>
    </location>
</feature>
<dbReference type="RefSeq" id="WP_295574089.1">
    <property type="nucleotide sequence ID" value="NZ_FLQR01000002.1"/>
</dbReference>
<gene>
    <name evidence="9" type="ORF">MIPYR_100055</name>
</gene>
<evidence type="ECO:0000256" key="3">
    <source>
        <dbReference type="ARBA" id="ARBA00023295"/>
    </source>
</evidence>
<organism evidence="9">
    <name type="scientific">uncultured Microbacterium sp</name>
    <dbReference type="NCBI Taxonomy" id="191216"/>
    <lineage>
        <taxon>Bacteria</taxon>
        <taxon>Bacillati</taxon>
        <taxon>Actinomycetota</taxon>
        <taxon>Actinomycetes</taxon>
        <taxon>Micrococcales</taxon>
        <taxon>Microbacteriaceae</taxon>
        <taxon>Microbacterium</taxon>
        <taxon>environmental samples</taxon>
    </lineage>
</organism>
<feature type="domain" description="PKD" evidence="7">
    <location>
        <begin position="1017"/>
        <end position="1103"/>
    </location>
</feature>
<feature type="chain" id="PRO_5038357216" evidence="6">
    <location>
        <begin position="34"/>
        <end position="1612"/>
    </location>
</feature>
<dbReference type="GO" id="GO:0016020">
    <property type="term" value="C:membrane"/>
    <property type="evidence" value="ECO:0007669"/>
    <property type="project" value="TreeGrafter"/>
</dbReference>
<dbReference type="InterPro" id="IPR029865">
    <property type="entry name" value="KIAA0319-like"/>
</dbReference>
<evidence type="ECO:0000259" key="7">
    <source>
        <dbReference type="PROSITE" id="PS50093"/>
    </source>
</evidence>
<feature type="region of interest" description="Disordered" evidence="5">
    <location>
        <begin position="670"/>
        <end position="689"/>
    </location>
</feature>
<name>A0A1Y5NXV4_9MICO</name>
<dbReference type="PROSITE" id="PS50093">
    <property type="entry name" value="PKD"/>
    <property type="match status" value="4"/>
</dbReference>
<dbReference type="SUPFAM" id="SSF49899">
    <property type="entry name" value="Concanavalin A-like lectins/glucanases"/>
    <property type="match status" value="1"/>
</dbReference>
<feature type="domain" description="Fibronectin type-III" evidence="8">
    <location>
        <begin position="506"/>
        <end position="612"/>
    </location>
</feature>
<dbReference type="InterPro" id="IPR035986">
    <property type="entry name" value="PKD_dom_sf"/>
</dbReference>
<feature type="domain" description="PKD" evidence="7">
    <location>
        <begin position="861"/>
        <end position="933"/>
    </location>
</feature>
<dbReference type="SUPFAM" id="SSF49299">
    <property type="entry name" value="PKD domain"/>
    <property type="match status" value="4"/>
</dbReference>
<dbReference type="InterPro" id="IPR013320">
    <property type="entry name" value="ConA-like_dom_sf"/>
</dbReference>
<dbReference type="SMART" id="SM00089">
    <property type="entry name" value="PKD"/>
    <property type="match status" value="4"/>
</dbReference>
<accession>A0A1Y5NXV4</accession>
<dbReference type="SMART" id="SM00560">
    <property type="entry name" value="LamGL"/>
    <property type="match status" value="1"/>
</dbReference>
<keyword evidence="2" id="KW-1015">Disulfide bond</keyword>
<dbReference type="PANTHER" id="PTHR46182">
    <property type="entry name" value="FI19480P1"/>
    <property type="match status" value="1"/>
</dbReference>